<keyword evidence="12" id="KW-0732">Signal</keyword>
<proteinExistence type="inferred from homology"/>
<keyword evidence="3" id="KW-1003">Cell membrane</keyword>
<dbReference type="AlphaFoldDB" id="A0A7S2DIX9"/>
<keyword evidence="4" id="KW-0645">Protease</keyword>
<dbReference type="Pfam" id="PF01343">
    <property type="entry name" value="Peptidase_S49"/>
    <property type="match status" value="1"/>
</dbReference>
<dbReference type="GO" id="GO:0006508">
    <property type="term" value="P:proteolysis"/>
    <property type="evidence" value="ECO:0007669"/>
    <property type="project" value="UniProtKB-KW"/>
</dbReference>
<dbReference type="PANTHER" id="PTHR42987:SF4">
    <property type="entry name" value="PROTEASE SOHB-RELATED"/>
    <property type="match status" value="1"/>
</dbReference>
<evidence type="ECO:0000256" key="2">
    <source>
        <dbReference type="ARBA" id="ARBA00008683"/>
    </source>
</evidence>
<evidence type="ECO:0008006" key="16">
    <source>
        <dbReference type="Google" id="ProtNLM"/>
    </source>
</evidence>
<feature type="transmembrane region" description="Helical" evidence="11">
    <location>
        <begin position="71"/>
        <end position="89"/>
    </location>
</feature>
<dbReference type="GO" id="GO:0005886">
    <property type="term" value="C:plasma membrane"/>
    <property type="evidence" value="ECO:0007669"/>
    <property type="project" value="UniProtKB-SubCell"/>
</dbReference>
<dbReference type="InterPro" id="IPR013703">
    <property type="entry name" value="Peptidase_S49_N_proteobac"/>
</dbReference>
<evidence type="ECO:0000313" key="15">
    <source>
        <dbReference type="EMBL" id="CAD9456023.1"/>
    </source>
</evidence>
<dbReference type="CDD" id="cd07023">
    <property type="entry name" value="S49_Sppa_N_C"/>
    <property type="match status" value="1"/>
</dbReference>
<dbReference type="Gene3D" id="6.20.330.10">
    <property type="match status" value="1"/>
</dbReference>
<feature type="domain" description="Peptidase S49 N-terminal proteobacteria" evidence="14">
    <location>
        <begin position="249"/>
        <end position="310"/>
    </location>
</feature>
<feature type="chain" id="PRO_5030751257" description="Peptidase S49 domain-containing protein" evidence="12">
    <location>
        <begin position="19"/>
        <end position="513"/>
    </location>
</feature>
<evidence type="ECO:0000259" key="14">
    <source>
        <dbReference type="Pfam" id="PF08496"/>
    </source>
</evidence>
<evidence type="ECO:0000256" key="11">
    <source>
        <dbReference type="SAM" id="Phobius"/>
    </source>
</evidence>
<dbReference type="Pfam" id="PF08496">
    <property type="entry name" value="Peptidase_S49_N"/>
    <property type="match status" value="1"/>
</dbReference>
<comment type="similarity">
    <text evidence="2">Belongs to the peptidase S49 family.</text>
</comment>
<feature type="transmembrane region" description="Helical" evidence="11">
    <location>
        <begin position="42"/>
        <end position="59"/>
    </location>
</feature>
<comment type="subcellular location">
    <subcellularLocation>
        <location evidence="1">Cell membrane</location>
    </subcellularLocation>
</comment>
<evidence type="ECO:0000256" key="12">
    <source>
        <dbReference type="SAM" id="SignalP"/>
    </source>
</evidence>
<gene>
    <name evidence="15" type="ORF">DSPE1174_LOCUS22880</name>
</gene>
<dbReference type="InterPro" id="IPR029045">
    <property type="entry name" value="ClpP/crotonase-like_dom_sf"/>
</dbReference>
<dbReference type="InterPro" id="IPR047272">
    <property type="entry name" value="S49_SppA_C"/>
</dbReference>
<keyword evidence="9 11" id="KW-0472">Membrane</keyword>
<dbReference type="GO" id="GO:0004252">
    <property type="term" value="F:serine-type endopeptidase activity"/>
    <property type="evidence" value="ECO:0007669"/>
    <property type="project" value="InterPro"/>
</dbReference>
<evidence type="ECO:0000256" key="8">
    <source>
        <dbReference type="ARBA" id="ARBA00022989"/>
    </source>
</evidence>
<evidence type="ECO:0000256" key="9">
    <source>
        <dbReference type="ARBA" id="ARBA00023136"/>
    </source>
</evidence>
<evidence type="ECO:0000256" key="10">
    <source>
        <dbReference type="SAM" id="MobiDB-lite"/>
    </source>
</evidence>
<evidence type="ECO:0000256" key="3">
    <source>
        <dbReference type="ARBA" id="ARBA00022475"/>
    </source>
</evidence>
<evidence type="ECO:0000259" key="13">
    <source>
        <dbReference type="Pfam" id="PF01343"/>
    </source>
</evidence>
<feature type="compositionally biased region" description="Basic and acidic residues" evidence="10">
    <location>
        <begin position="203"/>
        <end position="221"/>
    </location>
</feature>
<keyword evidence="6" id="KW-0378">Hydrolase</keyword>
<sequence>MSFWVTLFFVLSSEGAVACTHGANETTANVTANVLSPFPCNRYQIVIAFSLLSFVLLVGATPTMRTSLSRVRFRALVPFFRFMVVTLAMRPGAFKQLLAPFAGGLGLPPQEPHFTFKLVNSEYDCDVRELQDILKKIDPEVPPQSPPLSLDGSPQGNILRRIRNLGCLTRFKFSATTTARGQDILSSSMKSDPHLVHCISSEKSARGVGDDPARFLSEDSPHTQGADDDDSVLPPLGSSSEALKGGRATTSSNNAFVVEFQGDKEATAVNFLRQAVSCILKVATSKDEVLCLVTSRGGTVDGYGFAASQLSRLRQAGIPLTVCVDKCAVSGGYMMASVANKIVVSDFAYLGSIGVIATVINVNKAIKKLGMEAVTIKAGTHKSTIDAFNEITKEGAQAHQAMINQVHTAFKAHIARYRPGIPDLESVADGTVWLGQDAVEKGLADVVMTSDGYIESLVASGVRVVMVKKLEKPVGFLRSLQRGGLGSNRPPQVLDAFSKRSMALGPLLECFFS</sequence>
<accession>A0A7S2DIX9</accession>
<evidence type="ECO:0000256" key="5">
    <source>
        <dbReference type="ARBA" id="ARBA00022692"/>
    </source>
</evidence>
<name>A0A7S2DIX9_9STRA</name>
<dbReference type="SUPFAM" id="SSF52096">
    <property type="entry name" value="ClpP/crotonase"/>
    <property type="match status" value="1"/>
</dbReference>
<evidence type="ECO:0000256" key="4">
    <source>
        <dbReference type="ARBA" id="ARBA00022670"/>
    </source>
</evidence>
<dbReference type="InterPro" id="IPR002142">
    <property type="entry name" value="Peptidase_S49"/>
</dbReference>
<feature type="signal peptide" evidence="12">
    <location>
        <begin position="1"/>
        <end position="18"/>
    </location>
</feature>
<reference evidence="15" key="1">
    <citation type="submission" date="2021-01" db="EMBL/GenBank/DDBJ databases">
        <authorList>
            <person name="Corre E."/>
            <person name="Pelletier E."/>
            <person name="Niang G."/>
            <person name="Scheremetjew M."/>
            <person name="Finn R."/>
            <person name="Kale V."/>
            <person name="Holt S."/>
            <person name="Cochrane G."/>
            <person name="Meng A."/>
            <person name="Brown T."/>
            <person name="Cohen L."/>
        </authorList>
    </citation>
    <scope>NUCLEOTIDE SEQUENCE</scope>
    <source>
        <strain evidence="15">CCMP1381</strain>
    </source>
</reference>
<evidence type="ECO:0000256" key="7">
    <source>
        <dbReference type="ARBA" id="ARBA00022825"/>
    </source>
</evidence>
<feature type="domain" description="Peptidase S49" evidence="13">
    <location>
        <begin position="313"/>
        <end position="457"/>
    </location>
</feature>
<keyword evidence="7" id="KW-0720">Serine protease</keyword>
<feature type="region of interest" description="Disordered" evidence="10">
    <location>
        <begin position="201"/>
        <end position="248"/>
    </location>
</feature>
<dbReference type="Gene3D" id="3.90.226.10">
    <property type="entry name" value="2-enoyl-CoA Hydratase, Chain A, domain 1"/>
    <property type="match status" value="1"/>
</dbReference>
<evidence type="ECO:0000256" key="1">
    <source>
        <dbReference type="ARBA" id="ARBA00004236"/>
    </source>
</evidence>
<protein>
    <recommendedName>
        <fullName evidence="16">Peptidase S49 domain-containing protein</fullName>
    </recommendedName>
</protein>
<dbReference type="PANTHER" id="PTHR42987">
    <property type="entry name" value="PEPTIDASE S49"/>
    <property type="match status" value="1"/>
</dbReference>
<keyword evidence="8 11" id="KW-1133">Transmembrane helix</keyword>
<organism evidence="15">
    <name type="scientific">Octactis speculum</name>
    <dbReference type="NCBI Taxonomy" id="3111310"/>
    <lineage>
        <taxon>Eukaryota</taxon>
        <taxon>Sar</taxon>
        <taxon>Stramenopiles</taxon>
        <taxon>Ochrophyta</taxon>
        <taxon>Dictyochophyceae</taxon>
        <taxon>Dictyochales</taxon>
        <taxon>Dictyochaceae</taxon>
        <taxon>Octactis</taxon>
    </lineage>
</organism>
<keyword evidence="5 11" id="KW-0812">Transmembrane</keyword>
<dbReference type="EMBL" id="HBGS01044383">
    <property type="protein sequence ID" value="CAD9456023.1"/>
    <property type="molecule type" value="Transcribed_RNA"/>
</dbReference>
<evidence type="ECO:0000256" key="6">
    <source>
        <dbReference type="ARBA" id="ARBA00022801"/>
    </source>
</evidence>